<feature type="chain" id="PRO_5042913799" description="Penicillin-binding protein activator LpoB" evidence="1">
    <location>
        <begin position="24"/>
        <end position="205"/>
    </location>
</feature>
<keyword evidence="3" id="KW-1185">Reference proteome</keyword>
<evidence type="ECO:0008006" key="4">
    <source>
        <dbReference type="Google" id="ProtNLM"/>
    </source>
</evidence>
<protein>
    <recommendedName>
        <fullName evidence="4">Penicillin-binding protein activator LpoB</fullName>
    </recommendedName>
</protein>
<dbReference type="KEGG" id="puo:RZN69_00330"/>
<name>A0AAQ3QRP9_9BACT</name>
<feature type="signal peptide" evidence="1">
    <location>
        <begin position="1"/>
        <end position="23"/>
    </location>
</feature>
<dbReference type="Proteomes" id="UP001304300">
    <property type="component" value="Chromosome"/>
</dbReference>
<dbReference type="InterPro" id="IPR014094">
    <property type="entry name" value="LpoB"/>
</dbReference>
<dbReference type="Pfam" id="PF13036">
    <property type="entry name" value="LpoB"/>
    <property type="match status" value="1"/>
</dbReference>
<sequence>MNKLHKFTLIGLAPVALILSGCASGGGSRNASYIDSAGPNTIVSLDQINIQDWSNAADQMVQSMLDSGVLQRAPEQPAILVISRITNNTTQQVDIDELTKKIRVALNRSGKVVTTTTFGPAGQVEDPIARQTGELERFQSGDTATMPLPYFSLSGKLLENRAQAGRTKQVTYTFQLSLTEIKNGLAVWEDEVQITKQGERAAVGW</sequence>
<proteinExistence type="predicted"/>
<accession>A0AAQ3QRP9</accession>
<evidence type="ECO:0000313" key="3">
    <source>
        <dbReference type="Proteomes" id="UP001304300"/>
    </source>
</evidence>
<reference evidence="2 3" key="1">
    <citation type="submission" date="2023-10" db="EMBL/GenBank/DDBJ databases">
        <title>Rubellicoccus peritrichatus gen. nov., sp. nov., isolated from an algae of coral reef tank.</title>
        <authorList>
            <person name="Luo J."/>
        </authorList>
    </citation>
    <scope>NUCLEOTIDE SEQUENCE [LARGE SCALE GENOMIC DNA]</scope>
    <source>
        <strain evidence="2 3">CR14</strain>
    </source>
</reference>
<dbReference type="AlphaFoldDB" id="A0AAQ3QRP9"/>
<dbReference type="Gene3D" id="3.40.50.10610">
    <property type="entry name" value="ABC-type transport auxiliary lipoprotein component"/>
    <property type="match status" value="1"/>
</dbReference>
<keyword evidence="1" id="KW-0732">Signal</keyword>
<organism evidence="2 3">
    <name type="scientific">Rubellicoccus peritrichatus</name>
    <dbReference type="NCBI Taxonomy" id="3080537"/>
    <lineage>
        <taxon>Bacteria</taxon>
        <taxon>Pseudomonadati</taxon>
        <taxon>Verrucomicrobiota</taxon>
        <taxon>Opitutia</taxon>
        <taxon>Puniceicoccales</taxon>
        <taxon>Cerasicoccaceae</taxon>
        <taxon>Rubellicoccus</taxon>
    </lineage>
</organism>
<evidence type="ECO:0000256" key="1">
    <source>
        <dbReference type="SAM" id="SignalP"/>
    </source>
</evidence>
<dbReference type="RefSeq" id="WP_317833997.1">
    <property type="nucleotide sequence ID" value="NZ_CP136920.1"/>
</dbReference>
<evidence type="ECO:0000313" key="2">
    <source>
        <dbReference type="EMBL" id="WOO41513.1"/>
    </source>
</evidence>
<gene>
    <name evidence="2" type="ORF">RZN69_00330</name>
</gene>
<dbReference type="PROSITE" id="PS51257">
    <property type="entry name" value="PROKAR_LIPOPROTEIN"/>
    <property type="match status" value="1"/>
</dbReference>
<dbReference type="EMBL" id="CP136920">
    <property type="protein sequence ID" value="WOO41513.1"/>
    <property type="molecule type" value="Genomic_DNA"/>
</dbReference>